<name>A0A1A8X7D9_PLAMA</name>
<feature type="non-terminal residue" evidence="1">
    <location>
        <position position="257"/>
    </location>
</feature>
<evidence type="ECO:0000313" key="2">
    <source>
        <dbReference type="Proteomes" id="UP000078597"/>
    </source>
</evidence>
<sequence>MLEKRTFPAKFMFDRGVASLFLFHLKQKDKITFCKFSTRKTLIYEHIADGEDFLSQKGKTIYALVNYTYVNAKLREINHYLKSSNSANNNSNISYNHFFQISNNTAGLANNHISNDANVYRFNAVDIVERDDRGDRKDRDDNVNTVGGIHSNDHLDRAVENLYILCVKGNIDESDERIRHYVNVVLNYINEYMEEVTSDNLKNKGAEKYNEKKNKKFLSINSYLLFLNILRVLDRKKEFKNLLKLVSQNIHFLSIDI</sequence>
<accession>A0A1A8X7D9</accession>
<dbReference type="Proteomes" id="UP000078597">
    <property type="component" value="Unassembled WGS sequence"/>
</dbReference>
<protein>
    <submittedName>
        <fullName evidence="1">Uncharacterized protein</fullName>
    </submittedName>
</protein>
<dbReference type="VEuPathDB" id="PlasmoDB:PmUG01_10040300"/>
<proteinExistence type="predicted"/>
<dbReference type="EMBL" id="FLQW01006219">
    <property type="protein sequence ID" value="SBT00142.1"/>
    <property type="molecule type" value="Genomic_DNA"/>
</dbReference>
<reference evidence="2" key="1">
    <citation type="submission" date="2016-05" db="EMBL/GenBank/DDBJ databases">
        <authorList>
            <person name="Naeem Raeece"/>
        </authorList>
    </citation>
    <scope>NUCLEOTIDE SEQUENCE [LARGE SCALE GENOMIC DNA]</scope>
</reference>
<evidence type="ECO:0000313" key="1">
    <source>
        <dbReference type="EMBL" id="SBT00142.1"/>
    </source>
</evidence>
<dbReference type="AlphaFoldDB" id="A0A1A8X7D9"/>
<organism evidence="1 2">
    <name type="scientific">Plasmodium malariae</name>
    <dbReference type="NCBI Taxonomy" id="5858"/>
    <lineage>
        <taxon>Eukaryota</taxon>
        <taxon>Sar</taxon>
        <taxon>Alveolata</taxon>
        <taxon>Apicomplexa</taxon>
        <taxon>Aconoidasida</taxon>
        <taxon>Haemosporida</taxon>
        <taxon>Plasmodiidae</taxon>
        <taxon>Plasmodium</taxon>
        <taxon>Plasmodium (Plasmodium)</taxon>
    </lineage>
</organism>
<gene>
    <name evidence="1" type="ORF">PMALA_074380</name>
</gene>